<dbReference type="Proteomes" id="UP001220256">
    <property type="component" value="Unassembled WGS sequence"/>
</dbReference>
<evidence type="ECO:0000313" key="2">
    <source>
        <dbReference type="EMBL" id="KAJ5264967.1"/>
    </source>
</evidence>
<sequence length="89" mass="10288">MDVNANAEKRQPRKLGPLSDPSYKYDHHGQKLEFANCWRQLKVKMMMLSGDGKLIDLLRQFGLYDGSYAKMEGLELFSSREESPTFSQK</sequence>
<organism evidence="2 3">
    <name type="scientific">Penicillium chrysogenum</name>
    <name type="common">Penicillium notatum</name>
    <dbReference type="NCBI Taxonomy" id="5076"/>
    <lineage>
        <taxon>Eukaryota</taxon>
        <taxon>Fungi</taxon>
        <taxon>Dikarya</taxon>
        <taxon>Ascomycota</taxon>
        <taxon>Pezizomycotina</taxon>
        <taxon>Eurotiomycetes</taxon>
        <taxon>Eurotiomycetidae</taxon>
        <taxon>Eurotiales</taxon>
        <taxon>Aspergillaceae</taxon>
        <taxon>Penicillium</taxon>
        <taxon>Penicillium chrysogenum species complex</taxon>
    </lineage>
</organism>
<accession>A0ABQ8WEA5</accession>
<dbReference type="EMBL" id="JAPVEB010000004">
    <property type="protein sequence ID" value="KAJ5264967.1"/>
    <property type="molecule type" value="Genomic_DNA"/>
</dbReference>
<keyword evidence="3" id="KW-1185">Reference proteome</keyword>
<comment type="caution">
    <text evidence="2">The sequence shown here is derived from an EMBL/GenBank/DDBJ whole genome shotgun (WGS) entry which is preliminary data.</text>
</comment>
<feature type="region of interest" description="Disordered" evidence="1">
    <location>
        <begin position="1"/>
        <end position="22"/>
    </location>
</feature>
<proteinExistence type="predicted"/>
<protein>
    <submittedName>
        <fullName evidence="2">Uncharacterized protein</fullName>
    </submittedName>
</protein>
<evidence type="ECO:0000313" key="3">
    <source>
        <dbReference type="Proteomes" id="UP001220256"/>
    </source>
</evidence>
<reference evidence="2 3" key="1">
    <citation type="journal article" date="2023" name="IMA Fungus">
        <title>Comparative genomic study of the Penicillium genus elucidates a diverse pangenome and 15 lateral gene transfer events.</title>
        <authorList>
            <person name="Petersen C."/>
            <person name="Sorensen T."/>
            <person name="Nielsen M.R."/>
            <person name="Sondergaard T.E."/>
            <person name="Sorensen J.L."/>
            <person name="Fitzpatrick D.A."/>
            <person name="Frisvad J.C."/>
            <person name="Nielsen K.L."/>
        </authorList>
    </citation>
    <scope>NUCLEOTIDE SEQUENCE [LARGE SCALE GENOMIC DNA]</scope>
    <source>
        <strain evidence="2 3">IBT 3361</strain>
    </source>
</reference>
<evidence type="ECO:0000256" key="1">
    <source>
        <dbReference type="SAM" id="MobiDB-lite"/>
    </source>
</evidence>
<gene>
    <name evidence="2" type="ORF">N7505_007760</name>
</gene>
<name>A0ABQ8WEA5_PENCH</name>